<feature type="region of interest" description="Disordered" evidence="1">
    <location>
        <begin position="71"/>
        <end position="121"/>
    </location>
</feature>
<dbReference type="AlphaFoldDB" id="A0A9P4WM80"/>
<gene>
    <name evidence="2" type="ORF">E8E12_008101</name>
</gene>
<name>A0A9P4WM80_9PLEO</name>
<protein>
    <submittedName>
        <fullName evidence="2">Uncharacterized protein</fullName>
    </submittedName>
</protein>
<dbReference type="EMBL" id="SWKV01000048">
    <property type="protein sequence ID" value="KAF3036731.1"/>
    <property type="molecule type" value="Genomic_DNA"/>
</dbReference>
<feature type="compositionally biased region" description="Acidic residues" evidence="1">
    <location>
        <begin position="111"/>
        <end position="121"/>
    </location>
</feature>
<sequence length="316" mass="35473">MTQYDSLTKLGKARFASSDSPKNALSATNHSPPTTNLCFLSDPNHVPTSSINCPTCRLPWFSVIGKTSNPGFASRDEDVEGQTDKEVSYEDREDSGNDTAEEYHSDKSNDSDDGDWDMEEDSIGRSTTTLENLPDRESATVFVNALYHELRFCEIDAHSQEIKITSRDLQPRNSLQQNRIPHDVKVDDSDSESELHLEDFSSEMKGNIILILYTNTREYRALINEVVAGDATRMWECIRQVTSNDPVGSYFLSTQIGIGACLDTEEIVLNLLIRIPITEDMGPLSKCAQEKWIDEMCEGTEWHDSDDDNEDDHGSS</sequence>
<comment type="caution">
    <text evidence="2">The sequence shown here is derived from an EMBL/GenBank/DDBJ whole genome shotgun (WGS) entry which is preliminary data.</text>
</comment>
<organism evidence="2 3">
    <name type="scientific">Didymella heteroderae</name>
    <dbReference type="NCBI Taxonomy" id="1769908"/>
    <lineage>
        <taxon>Eukaryota</taxon>
        <taxon>Fungi</taxon>
        <taxon>Dikarya</taxon>
        <taxon>Ascomycota</taxon>
        <taxon>Pezizomycotina</taxon>
        <taxon>Dothideomycetes</taxon>
        <taxon>Pleosporomycetidae</taxon>
        <taxon>Pleosporales</taxon>
        <taxon>Pleosporineae</taxon>
        <taxon>Didymellaceae</taxon>
        <taxon>Didymella</taxon>
    </lineage>
</organism>
<evidence type="ECO:0000313" key="3">
    <source>
        <dbReference type="Proteomes" id="UP000758155"/>
    </source>
</evidence>
<reference evidence="2" key="1">
    <citation type="submission" date="2019-04" db="EMBL/GenBank/DDBJ databases">
        <title>Sequencing of skin fungus with MAO and IRED activity.</title>
        <authorList>
            <person name="Marsaioli A.J."/>
            <person name="Bonatto J.M.C."/>
            <person name="Reis Junior O."/>
        </authorList>
    </citation>
    <scope>NUCLEOTIDE SEQUENCE</scope>
    <source>
        <strain evidence="2">28M1</strain>
    </source>
</reference>
<feature type="compositionally biased region" description="Basic and acidic residues" evidence="1">
    <location>
        <begin position="101"/>
        <end position="110"/>
    </location>
</feature>
<accession>A0A9P4WM80</accession>
<proteinExistence type="predicted"/>
<keyword evidence="3" id="KW-1185">Reference proteome</keyword>
<dbReference type="Proteomes" id="UP000758155">
    <property type="component" value="Unassembled WGS sequence"/>
</dbReference>
<evidence type="ECO:0000256" key="1">
    <source>
        <dbReference type="SAM" id="MobiDB-lite"/>
    </source>
</evidence>
<evidence type="ECO:0000313" key="2">
    <source>
        <dbReference type="EMBL" id="KAF3036731.1"/>
    </source>
</evidence>